<comment type="caution">
    <text evidence="1">The sequence shown here is derived from an EMBL/GenBank/DDBJ whole genome shotgun (WGS) entry which is preliminary data.</text>
</comment>
<sequence>MSGKPLLILTALVACILYANASDCNWTNRVKQRRRWCDDETDKILQLASTISVTITPPTTQSTTESTTAGLAPLQCLCGQDGYKYISSSCTSCGQDAGCIKVYDEKRGDEVTREEAEERCNFDGAHLVRWTNDQCLEDIKTFLKDQGYQGRKAIQFWSCGVDPDITFKGFPEPLGCGECEEGPGGPPPRRPKCYAFSYTPKKKKTAIVKTDCNRGRNRFICQRMCA</sequence>
<dbReference type="InterPro" id="IPR016187">
    <property type="entry name" value="CTDL_fold"/>
</dbReference>
<name>A0A8J1XW75_OWEFU</name>
<evidence type="ECO:0000313" key="1">
    <source>
        <dbReference type="EMBL" id="CAH1785942.1"/>
    </source>
</evidence>
<accession>A0A8J1XW75</accession>
<reference evidence="1" key="1">
    <citation type="submission" date="2022-03" db="EMBL/GenBank/DDBJ databases">
        <authorList>
            <person name="Martin C."/>
        </authorList>
    </citation>
    <scope>NUCLEOTIDE SEQUENCE</scope>
</reference>
<dbReference type="PROSITE" id="PS51257">
    <property type="entry name" value="PROKAR_LIPOPROTEIN"/>
    <property type="match status" value="1"/>
</dbReference>
<proteinExistence type="predicted"/>
<organism evidence="1 2">
    <name type="scientific">Owenia fusiformis</name>
    <name type="common">Polychaete worm</name>
    <dbReference type="NCBI Taxonomy" id="6347"/>
    <lineage>
        <taxon>Eukaryota</taxon>
        <taxon>Metazoa</taxon>
        <taxon>Spiralia</taxon>
        <taxon>Lophotrochozoa</taxon>
        <taxon>Annelida</taxon>
        <taxon>Polychaeta</taxon>
        <taxon>Sedentaria</taxon>
        <taxon>Canalipalpata</taxon>
        <taxon>Sabellida</taxon>
        <taxon>Oweniida</taxon>
        <taxon>Oweniidae</taxon>
        <taxon>Owenia</taxon>
    </lineage>
</organism>
<gene>
    <name evidence="1" type="ORF">OFUS_LOCUS11936</name>
</gene>
<dbReference type="AlphaFoldDB" id="A0A8J1XW75"/>
<evidence type="ECO:0000313" key="2">
    <source>
        <dbReference type="Proteomes" id="UP000749559"/>
    </source>
</evidence>
<keyword evidence="2" id="KW-1185">Reference proteome</keyword>
<dbReference type="SUPFAM" id="SSF56436">
    <property type="entry name" value="C-type lectin-like"/>
    <property type="match status" value="1"/>
</dbReference>
<protein>
    <submittedName>
        <fullName evidence="1">Uncharacterized protein</fullName>
    </submittedName>
</protein>
<dbReference type="Proteomes" id="UP000749559">
    <property type="component" value="Unassembled WGS sequence"/>
</dbReference>
<dbReference type="EMBL" id="CAIIXF020000006">
    <property type="protein sequence ID" value="CAH1785942.1"/>
    <property type="molecule type" value="Genomic_DNA"/>
</dbReference>